<dbReference type="SUPFAM" id="SSF52540">
    <property type="entry name" value="P-loop containing nucleoside triphosphate hydrolases"/>
    <property type="match status" value="1"/>
</dbReference>
<dbReference type="NCBIfam" id="NF011100">
    <property type="entry name" value="PRK14527.1"/>
    <property type="match status" value="1"/>
</dbReference>
<evidence type="ECO:0000313" key="9">
    <source>
        <dbReference type="Proteomes" id="UP000058305"/>
    </source>
</evidence>
<feature type="binding site" evidence="5">
    <location>
        <position position="44"/>
    </location>
    <ligand>
        <name>AMP</name>
        <dbReference type="ChEBI" id="CHEBI:456215"/>
    </ligand>
</feature>
<dbReference type="PANTHER" id="PTHR23359">
    <property type="entry name" value="NUCLEOTIDE KINASE"/>
    <property type="match status" value="1"/>
</dbReference>
<keyword evidence="5" id="KW-0963">Cytoplasm</keyword>
<evidence type="ECO:0000256" key="2">
    <source>
        <dbReference type="ARBA" id="ARBA00022727"/>
    </source>
</evidence>
<comment type="catalytic activity">
    <reaction evidence="5 7">
        <text>AMP + ATP = 2 ADP</text>
        <dbReference type="Rhea" id="RHEA:12973"/>
        <dbReference type="ChEBI" id="CHEBI:30616"/>
        <dbReference type="ChEBI" id="CHEBI:456215"/>
        <dbReference type="ChEBI" id="CHEBI:456216"/>
        <dbReference type="EC" id="2.7.4.3"/>
    </reaction>
</comment>
<comment type="domain">
    <text evidence="5">Consists of three domains, a large central CORE domain and two small peripheral domains, NMPbind and LID, which undergo movements during catalysis. The LID domain closes over the site of phosphoryl transfer upon ATP binding. Assembling and dissambling the active center during each catalytic cycle provides an effective means to prevent ATP hydrolysis.</text>
</comment>
<comment type="subunit">
    <text evidence="5 7">Monomer.</text>
</comment>
<accession>A0A109QWC1</accession>
<dbReference type="CDD" id="cd01428">
    <property type="entry name" value="ADK"/>
    <property type="match status" value="1"/>
</dbReference>
<feature type="binding site" evidence="5">
    <location>
        <begin position="98"/>
        <end position="101"/>
    </location>
    <ligand>
        <name>AMP</name>
        <dbReference type="ChEBI" id="CHEBI:456215"/>
    </ligand>
</feature>
<feature type="binding site" evidence="5">
    <location>
        <position position="140"/>
    </location>
    <ligand>
        <name>ATP</name>
        <dbReference type="ChEBI" id="CHEBI:30616"/>
    </ligand>
</feature>
<dbReference type="NCBIfam" id="NF011104">
    <property type="entry name" value="PRK14531.1"/>
    <property type="match status" value="1"/>
</dbReference>
<evidence type="ECO:0000256" key="3">
    <source>
        <dbReference type="ARBA" id="ARBA00022741"/>
    </source>
</evidence>
<dbReference type="NCBIfam" id="NF011105">
    <property type="entry name" value="PRK14532.1"/>
    <property type="match status" value="1"/>
</dbReference>
<dbReference type="GO" id="GO:0005524">
    <property type="term" value="F:ATP binding"/>
    <property type="evidence" value="ECO:0007669"/>
    <property type="project" value="UniProtKB-UniRule"/>
</dbReference>
<dbReference type="EMBL" id="CP014145">
    <property type="protein sequence ID" value="AMB57692.1"/>
    <property type="molecule type" value="Genomic_DNA"/>
</dbReference>
<evidence type="ECO:0000256" key="7">
    <source>
        <dbReference type="RuleBase" id="RU003331"/>
    </source>
</evidence>
<dbReference type="HAMAP" id="MF_00235">
    <property type="entry name" value="Adenylate_kinase_Adk"/>
    <property type="match status" value="1"/>
</dbReference>
<keyword evidence="9" id="KW-1185">Reference proteome</keyword>
<feature type="region of interest" description="NMP" evidence="5">
    <location>
        <begin position="43"/>
        <end position="72"/>
    </location>
</feature>
<evidence type="ECO:0000256" key="4">
    <source>
        <dbReference type="ARBA" id="ARBA00022777"/>
    </source>
</evidence>
<dbReference type="Gene3D" id="3.40.50.300">
    <property type="entry name" value="P-loop containing nucleotide triphosphate hydrolases"/>
    <property type="match status" value="1"/>
</dbReference>
<comment type="caution">
    <text evidence="5">Lacks conserved residue(s) required for the propagation of feature annotation.</text>
</comment>
<dbReference type="GO" id="GO:0005737">
    <property type="term" value="C:cytoplasm"/>
    <property type="evidence" value="ECO:0007669"/>
    <property type="project" value="UniProtKB-SubCell"/>
</dbReference>
<organism evidence="8 9">
    <name type="scientific">Microterricola viridarii</name>
    <dbReference type="NCBI Taxonomy" id="412690"/>
    <lineage>
        <taxon>Bacteria</taxon>
        <taxon>Bacillati</taxon>
        <taxon>Actinomycetota</taxon>
        <taxon>Actinomycetes</taxon>
        <taxon>Micrococcales</taxon>
        <taxon>Microbacteriaceae</taxon>
        <taxon>Microterricola</taxon>
    </lineage>
</organism>
<dbReference type="PRINTS" id="PR00094">
    <property type="entry name" value="ADENYLTKNASE"/>
</dbReference>
<dbReference type="RefSeq" id="WP_067225667.1">
    <property type="nucleotide sequence ID" value="NZ_CP014145.1"/>
</dbReference>
<feature type="binding site" evidence="5">
    <location>
        <position position="105"/>
    </location>
    <ligand>
        <name>AMP</name>
        <dbReference type="ChEBI" id="CHEBI:456215"/>
    </ligand>
</feature>
<keyword evidence="4 5" id="KW-0418">Kinase</keyword>
<sequence>MSTNTAESNIARGARLLIVGPPGAGKGTQAKRIGATFGIPDVSTGDIFRFHITHETELGLRVKAIVAAGDYVPDSLTNEIVASRLDEADAANGFLLDGYPRTLEQVHYLDALLEKKGQPLEAVIRLVADQEELIARLTKRAHEQGRADDTEEAIRHRQEVYLRETAPLVELYRERGLLIDVDGLGGVDEVGDRISAALQAAGIGSADSATLAS</sequence>
<dbReference type="NCBIfam" id="NF001381">
    <property type="entry name" value="PRK00279.1-3"/>
    <property type="match status" value="1"/>
</dbReference>
<name>A0A109QWC1_9MICO</name>
<keyword evidence="5 7" id="KW-0067">ATP-binding</keyword>
<dbReference type="UniPathway" id="UPA00588">
    <property type="reaction ID" value="UER00649"/>
</dbReference>
<feature type="binding site" evidence="5">
    <location>
        <begin position="23"/>
        <end position="28"/>
    </location>
    <ligand>
        <name>ATP</name>
        <dbReference type="ChEBI" id="CHEBI:30616"/>
    </ligand>
</feature>
<comment type="function">
    <text evidence="5">Catalyzes the reversible transfer of the terminal phosphate group between ATP and AMP. Plays an important role in cellular energy homeostasis and in adenine nucleotide metabolism.</text>
</comment>
<dbReference type="KEGG" id="mvd:AWU67_01115"/>
<reference evidence="8 9" key="1">
    <citation type="journal article" date="2016" name="J. Biotechnol.">
        <title>First complete genome sequence of a species in the genus Microterricola, an extremophilic cold active enzyme producing bacterial strain ERGS5:02 isolated from Sikkim Himalaya.</title>
        <authorList>
            <person name="Himanshu"/>
            <person name="Swarnkar M.K."/>
            <person name="Singh D."/>
            <person name="Kumar R."/>
        </authorList>
    </citation>
    <scope>NUCLEOTIDE SEQUENCE [LARGE SCALE GENOMIC DNA]</scope>
    <source>
        <strain evidence="8 9">ERGS5:02</strain>
    </source>
</reference>
<keyword evidence="1 5" id="KW-0808">Transferase</keyword>
<evidence type="ECO:0000256" key="1">
    <source>
        <dbReference type="ARBA" id="ARBA00022679"/>
    </source>
</evidence>
<dbReference type="Proteomes" id="UP000058305">
    <property type="component" value="Chromosome"/>
</dbReference>
<comment type="similarity">
    <text evidence="5 6">Belongs to the adenylate kinase family.</text>
</comment>
<keyword evidence="2 5" id="KW-0545">Nucleotide biosynthesis</keyword>
<keyword evidence="3 5" id="KW-0547">Nucleotide-binding</keyword>
<evidence type="ECO:0000256" key="5">
    <source>
        <dbReference type="HAMAP-Rule" id="MF_00235"/>
    </source>
</evidence>
<evidence type="ECO:0000313" key="8">
    <source>
        <dbReference type="EMBL" id="AMB57692.1"/>
    </source>
</evidence>
<dbReference type="InterPro" id="IPR033690">
    <property type="entry name" value="Adenylat_kinase_CS"/>
</dbReference>
<feature type="binding site" evidence="5">
    <location>
        <begin position="70"/>
        <end position="72"/>
    </location>
    <ligand>
        <name>AMP</name>
        <dbReference type="ChEBI" id="CHEBI:456215"/>
    </ligand>
</feature>
<dbReference type="AlphaFoldDB" id="A0A109QWC1"/>
<reference evidence="9" key="2">
    <citation type="submission" date="2016-01" db="EMBL/GenBank/DDBJ databases">
        <title>First complete genome sequence of a species in the genus Microterricola, an extremophilic cold active enzyme producing strain ERGS5:02 isolated from Sikkim Himalaya.</title>
        <authorList>
            <person name="Kumar R."/>
            <person name="Singh D."/>
            <person name="Swarnkar M.K."/>
        </authorList>
    </citation>
    <scope>NUCLEOTIDE SEQUENCE [LARGE SCALE GENOMIC DNA]</scope>
    <source>
        <strain evidence="9">ERGS5:02</strain>
    </source>
</reference>
<dbReference type="GO" id="GO:0004017">
    <property type="term" value="F:AMP kinase activity"/>
    <property type="evidence" value="ECO:0007669"/>
    <property type="project" value="UniProtKB-UniRule"/>
</dbReference>
<feature type="binding site" evidence="5">
    <location>
        <position position="185"/>
    </location>
    <ligand>
        <name>ATP</name>
        <dbReference type="ChEBI" id="CHEBI:30616"/>
    </ligand>
</feature>
<evidence type="ECO:0000256" key="6">
    <source>
        <dbReference type="RuleBase" id="RU003330"/>
    </source>
</evidence>
<feature type="binding site" evidence="5">
    <location>
        <position position="49"/>
    </location>
    <ligand>
        <name>AMP</name>
        <dbReference type="ChEBI" id="CHEBI:456215"/>
    </ligand>
</feature>
<comment type="subcellular location">
    <subcellularLocation>
        <location evidence="5 7">Cytoplasm</location>
    </subcellularLocation>
</comment>
<feature type="binding site" evidence="5">
    <location>
        <position position="146"/>
    </location>
    <ligand>
        <name>AMP</name>
        <dbReference type="ChEBI" id="CHEBI:456215"/>
    </ligand>
</feature>
<protein>
    <recommendedName>
        <fullName evidence="5 7">Adenylate kinase</fullName>
        <shortName evidence="5">AK</shortName>
        <ecNumber evidence="5 7">2.7.4.3</ecNumber>
    </recommendedName>
    <alternativeName>
        <fullName evidence="5">ATP-AMP transphosphorylase</fullName>
    </alternativeName>
    <alternativeName>
        <fullName evidence="5">ATP:AMP phosphotransferase</fullName>
    </alternativeName>
    <alternativeName>
        <fullName evidence="5">Adenylate monophosphate kinase</fullName>
    </alternativeName>
</protein>
<dbReference type="Pfam" id="PF00406">
    <property type="entry name" value="ADK"/>
    <property type="match status" value="1"/>
</dbReference>
<dbReference type="EC" id="2.7.4.3" evidence="5 7"/>
<dbReference type="GO" id="GO:0044209">
    <property type="term" value="P:AMP salvage"/>
    <property type="evidence" value="ECO:0007669"/>
    <property type="project" value="UniProtKB-UniRule"/>
</dbReference>
<proteinExistence type="inferred from homology"/>
<dbReference type="InterPro" id="IPR027417">
    <property type="entry name" value="P-loop_NTPase"/>
</dbReference>
<dbReference type="PROSITE" id="PS00113">
    <property type="entry name" value="ADENYLATE_KINASE"/>
    <property type="match status" value="1"/>
</dbReference>
<dbReference type="InterPro" id="IPR000850">
    <property type="entry name" value="Adenylat/UMP-CMP_kin"/>
</dbReference>
<comment type="pathway">
    <text evidence="5">Purine metabolism; AMP biosynthesis via salvage pathway; AMP from ADP: step 1/1.</text>
</comment>
<feature type="binding site" evidence="5">
    <location>
        <position position="157"/>
    </location>
    <ligand>
        <name>AMP</name>
        <dbReference type="ChEBI" id="CHEBI:456215"/>
    </ligand>
</feature>
<gene>
    <name evidence="5" type="primary">adk</name>
    <name evidence="8" type="ORF">AWU67_01115</name>
</gene>
<dbReference type="OrthoDB" id="9805030at2"/>